<dbReference type="EMBL" id="BSOZ01000073">
    <property type="protein sequence ID" value="GLS05885.1"/>
    <property type="molecule type" value="Genomic_DNA"/>
</dbReference>
<proteinExistence type="inferred from homology"/>
<organism evidence="3 4">
    <name type="scientific">Chitiniphilus shinanonensis</name>
    <dbReference type="NCBI Taxonomy" id="553088"/>
    <lineage>
        <taxon>Bacteria</taxon>
        <taxon>Pseudomonadati</taxon>
        <taxon>Pseudomonadota</taxon>
        <taxon>Betaproteobacteria</taxon>
        <taxon>Neisseriales</taxon>
        <taxon>Chitinibacteraceae</taxon>
        <taxon>Chitiniphilus</taxon>
    </lineage>
</organism>
<comment type="caution">
    <text evidence="3">The sequence shown here is derived from an EMBL/GenBank/DDBJ whole genome shotgun (WGS) entry which is preliminary data.</text>
</comment>
<feature type="domain" description="Activator of Hsp90 ATPase homologue 1/2-like C-terminal" evidence="2">
    <location>
        <begin position="23"/>
        <end position="156"/>
    </location>
</feature>
<dbReference type="SUPFAM" id="SSF55961">
    <property type="entry name" value="Bet v1-like"/>
    <property type="match status" value="1"/>
</dbReference>
<gene>
    <name evidence="3" type="ORF">GCM10007860_30470</name>
</gene>
<comment type="similarity">
    <text evidence="1">Belongs to the AHA1 family.</text>
</comment>
<accession>A0ABQ6BXK2</accession>
<dbReference type="InterPro" id="IPR023393">
    <property type="entry name" value="START-like_dom_sf"/>
</dbReference>
<dbReference type="CDD" id="cd08900">
    <property type="entry name" value="SRPBCC_CalC_Aha1-like_7"/>
    <property type="match status" value="1"/>
</dbReference>
<dbReference type="Proteomes" id="UP001156836">
    <property type="component" value="Unassembled WGS sequence"/>
</dbReference>
<dbReference type="Gene3D" id="3.30.530.20">
    <property type="match status" value="1"/>
</dbReference>
<evidence type="ECO:0000259" key="2">
    <source>
        <dbReference type="Pfam" id="PF08327"/>
    </source>
</evidence>
<name>A0ABQ6BXK2_9NEIS</name>
<evidence type="ECO:0000313" key="3">
    <source>
        <dbReference type="EMBL" id="GLS05885.1"/>
    </source>
</evidence>
<keyword evidence="4" id="KW-1185">Reference proteome</keyword>
<dbReference type="InterPro" id="IPR013538">
    <property type="entry name" value="ASHA1/2-like_C"/>
</dbReference>
<reference evidence="4" key="1">
    <citation type="journal article" date="2019" name="Int. J. Syst. Evol. Microbiol.">
        <title>The Global Catalogue of Microorganisms (GCM) 10K type strain sequencing project: providing services to taxonomists for standard genome sequencing and annotation.</title>
        <authorList>
            <consortium name="The Broad Institute Genomics Platform"/>
            <consortium name="The Broad Institute Genome Sequencing Center for Infectious Disease"/>
            <person name="Wu L."/>
            <person name="Ma J."/>
        </authorList>
    </citation>
    <scope>NUCLEOTIDE SEQUENCE [LARGE SCALE GENOMIC DNA]</scope>
    <source>
        <strain evidence="4">NBRC 104970</strain>
    </source>
</reference>
<sequence>MTRSPETSPSVHHERIVIDRLYDATPAQVFAAWASAEAKRRWFGSDEEWENLEYRLDFRVGGQEFDLARPRGGGVQHQYDARIEDIVPDARIVTAYTMSLDGRRISSSLLTVEFLAREGGTRLLFTEQIALFNGADSAAEREGGWRWLLDKLDTTLPRDTVA</sequence>
<protein>
    <submittedName>
        <fullName evidence="3">Activator of HSP90 ATPase</fullName>
    </submittedName>
</protein>
<evidence type="ECO:0000313" key="4">
    <source>
        <dbReference type="Proteomes" id="UP001156836"/>
    </source>
</evidence>
<dbReference type="Pfam" id="PF08327">
    <property type="entry name" value="AHSA1"/>
    <property type="match status" value="1"/>
</dbReference>
<dbReference type="RefSeq" id="WP_018747442.1">
    <property type="nucleotide sequence ID" value="NZ_BAABUF010000006.1"/>
</dbReference>
<evidence type="ECO:0000256" key="1">
    <source>
        <dbReference type="ARBA" id="ARBA00006817"/>
    </source>
</evidence>